<dbReference type="EMBL" id="CAJOBJ010009963">
    <property type="protein sequence ID" value="CAF4150383.1"/>
    <property type="molecule type" value="Genomic_DNA"/>
</dbReference>
<dbReference type="EMBL" id="CAJNOV010018592">
    <property type="protein sequence ID" value="CAF1622118.1"/>
    <property type="molecule type" value="Genomic_DNA"/>
</dbReference>
<dbReference type="EMBL" id="CAJOBH010007355">
    <property type="protein sequence ID" value="CAF4081820.1"/>
    <property type="molecule type" value="Genomic_DNA"/>
</dbReference>
<dbReference type="OrthoDB" id="415532at2759"/>
<evidence type="ECO:0000313" key="5">
    <source>
        <dbReference type="EMBL" id="CAF4076824.1"/>
    </source>
</evidence>
<accession>A0A816MXW8</accession>
<dbReference type="Proteomes" id="UP000681720">
    <property type="component" value="Unassembled WGS sequence"/>
</dbReference>
<evidence type="ECO:0000313" key="3">
    <source>
        <dbReference type="EMBL" id="CAF1668666.1"/>
    </source>
</evidence>
<sequence>MALASTPNYFEIKCDRLTPVSQLNLNDFINNWFSIHIEKNEKLSILRSPRRTHHIEEFPCLVYLVKCHPYERIRVWLKEREVKVEKCSDYMYERYRQDNMQPCWVCKWLEWDNDWLIGMANIDERTIVRTNFYRLIGDRYVEYGDPGKSFLVYPVWVQDHLEVKERVREHLLDTLQTLNEERSDHHAIPSPVEDIIDPDLLACRPPSFDRAKWIEHRLQQLQPFRRALRDFQRDLVDGEYDELSRHEQLRDTYQWLPSEFVIQTDGKVDIQKPILHLPMIPKYHRSYGAIAKIFHAMLPMFQQIKLISNDTINEQRLQVIVKAQSYNMKAGKTNFEYESVAF</sequence>
<proteinExistence type="predicted"/>
<dbReference type="EMBL" id="CAJNOW010018808">
    <property type="protein sequence ID" value="CAF1668666.1"/>
    <property type="molecule type" value="Genomic_DNA"/>
</dbReference>
<protein>
    <recommendedName>
        <fullName evidence="1">DUF4246 domain-containing protein</fullName>
    </recommendedName>
</protein>
<feature type="domain" description="DUF4246" evidence="1">
    <location>
        <begin position="162"/>
        <end position="304"/>
    </location>
</feature>
<evidence type="ECO:0000313" key="8">
    <source>
        <dbReference type="Proteomes" id="UP000663824"/>
    </source>
</evidence>
<evidence type="ECO:0000313" key="6">
    <source>
        <dbReference type="EMBL" id="CAF4081820.1"/>
    </source>
</evidence>
<evidence type="ECO:0000313" key="4">
    <source>
        <dbReference type="EMBL" id="CAF2017794.1"/>
    </source>
</evidence>
<comment type="caution">
    <text evidence="4">The sequence shown here is derived from an EMBL/GenBank/DDBJ whole genome shotgun (WGS) entry which is preliminary data.</text>
</comment>
<dbReference type="EMBL" id="CAJNRE010003379">
    <property type="protein sequence ID" value="CAF2017794.1"/>
    <property type="molecule type" value="Genomic_DNA"/>
</dbReference>
<evidence type="ECO:0000313" key="2">
    <source>
        <dbReference type="EMBL" id="CAF1622118.1"/>
    </source>
</evidence>
<dbReference type="Proteomes" id="UP000676336">
    <property type="component" value="Unassembled WGS sequence"/>
</dbReference>
<dbReference type="EMBL" id="CAJOBI010007074">
    <property type="protein sequence ID" value="CAF4076824.1"/>
    <property type="molecule type" value="Genomic_DNA"/>
</dbReference>
<dbReference type="InterPro" id="IPR049192">
    <property type="entry name" value="DUF4246_C"/>
</dbReference>
<dbReference type="Proteomes" id="UP000681967">
    <property type="component" value="Unassembled WGS sequence"/>
</dbReference>
<gene>
    <name evidence="6" type="ORF">BYL167_LOCUS18115</name>
    <name evidence="2" type="ORF">CJN711_LOCUS38112</name>
    <name evidence="7" type="ORF">GIL414_LOCUS19493</name>
    <name evidence="3" type="ORF">KQP761_LOCUS33774</name>
    <name evidence="4" type="ORF">MBJ925_LOCUS9070</name>
    <name evidence="5" type="ORF">SMN809_LOCUS16072</name>
</gene>
<dbReference type="InterPro" id="IPR025340">
    <property type="entry name" value="DUF4246"/>
</dbReference>
<name>A0A816MXW8_9BILA</name>
<organism evidence="4 8">
    <name type="scientific">Rotaria magnacalcarata</name>
    <dbReference type="NCBI Taxonomy" id="392030"/>
    <lineage>
        <taxon>Eukaryota</taxon>
        <taxon>Metazoa</taxon>
        <taxon>Spiralia</taxon>
        <taxon>Gnathifera</taxon>
        <taxon>Rotifera</taxon>
        <taxon>Eurotatoria</taxon>
        <taxon>Bdelloidea</taxon>
        <taxon>Philodinida</taxon>
        <taxon>Philodinidae</taxon>
        <taxon>Rotaria</taxon>
    </lineage>
</organism>
<dbReference type="Proteomes" id="UP000663855">
    <property type="component" value="Unassembled WGS sequence"/>
</dbReference>
<evidence type="ECO:0000259" key="1">
    <source>
        <dbReference type="Pfam" id="PF14033"/>
    </source>
</evidence>
<dbReference type="PANTHER" id="PTHR33119">
    <property type="entry name" value="IFI3P"/>
    <property type="match status" value="1"/>
</dbReference>
<dbReference type="AlphaFoldDB" id="A0A816MXW8"/>
<dbReference type="Proteomes" id="UP000663824">
    <property type="component" value="Unassembled WGS sequence"/>
</dbReference>
<dbReference type="PANTHER" id="PTHR33119:SF1">
    <property type="entry name" value="FE2OG DIOXYGENASE DOMAIN-CONTAINING PROTEIN"/>
    <property type="match status" value="1"/>
</dbReference>
<evidence type="ECO:0000313" key="7">
    <source>
        <dbReference type="EMBL" id="CAF4150383.1"/>
    </source>
</evidence>
<dbReference type="Proteomes" id="UP000663834">
    <property type="component" value="Unassembled WGS sequence"/>
</dbReference>
<reference evidence="4" key="1">
    <citation type="submission" date="2021-02" db="EMBL/GenBank/DDBJ databases">
        <authorList>
            <person name="Nowell W R."/>
        </authorList>
    </citation>
    <scope>NUCLEOTIDE SEQUENCE</scope>
</reference>
<dbReference type="Pfam" id="PF14033">
    <property type="entry name" value="DUF4246"/>
    <property type="match status" value="1"/>
</dbReference>